<organism evidence="8 9">
    <name type="scientific">Ectocarpus siliculosus</name>
    <name type="common">Brown alga</name>
    <name type="synonym">Conferva siliculosa</name>
    <dbReference type="NCBI Taxonomy" id="2880"/>
    <lineage>
        <taxon>Eukaryota</taxon>
        <taxon>Sar</taxon>
        <taxon>Stramenopiles</taxon>
        <taxon>Ochrophyta</taxon>
        <taxon>PX clade</taxon>
        <taxon>Phaeophyceae</taxon>
        <taxon>Ectocarpales</taxon>
        <taxon>Ectocarpaceae</taxon>
        <taxon>Ectocarpus</taxon>
    </lineage>
</organism>
<evidence type="ECO:0000313" key="8">
    <source>
        <dbReference type="EMBL" id="CBN77314.1"/>
    </source>
</evidence>
<name>D8LNF7_ECTSI</name>
<dbReference type="GO" id="GO:0036038">
    <property type="term" value="C:MKS complex"/>
    <property type="evidence" value="ECO:0007669"/>
    <property type="project" value="TreeGrafter"/>
</dbReference>
<dbReference type="PANTHER" id="PTHR34341:SF1">
    <property type="entry name" value="TRANSMEMBRANE PROTEIN 107"/>
    <property type="match status" value="1"/>
</dbReference>
<evidence type="ECO:0000256" key="4">
    <source>
        <dbReference type="ARBA" id="ARBA00022794"/>
    </source>
</evidence>
<proteinExistence type="predicted"/>
<feature type="transmembrane region" description="Helical" evidence="7">
    <location>
        <begin position="55"/>
        <end position="78"/>
    </location>
</feature>
<keyword evidence="6 7" id="KW-0472">Membrane</keyword>
<dbReference type="InParanoid" id="D8LNF7"/>
<dbReference type="AlphaFoldDB" id="D8LNF7"/>
<keyword evidence="4" id="KW-0970">Cilium biogenesis/degradation</keyword>
<reference evidence="8 9" key="1">
    <citation type="journal article" date="2010" name="Nature">
        <title>The Ectocarpus genome and the independent evolution of multicellularity in brown algae.</title>
        <authorList>
            <person name="Cock J.M."/>
            <person name="Sterck L."/>
            <person name="Rouze P."/>
            <person name="Scornet D."/>
            <person name="Allen A.E."/>
            <person name="Amoutzias G."/>
            <person name="Anthouard V."/>
            <person name="Artiguenave F."/>
            <person name="Aury J.M."/>
            <person name="Badger J.H."/>
            <person name="Beszteri B."/>
            <person name="Billiau K."/>
            <person name="Bonnet E."/>
            <person name="Bothwell J.H."/>
            <person name="Bowler C."/>
            <person name="Boyen C."/>
            <person name="Brownlee C."/>
            <person name="Carrano C.J."/>
            <person name="Charrier B."/>
            <person name="Cho G.Y."/>
            <person name="Coelho S.M."/>
            <person name="Collen J."/>
            <person name="Corre E."/>
            <person name="Da Silva C."/>
            <person name="Delage L."/>
            <person name="Delaroque N."/>
            <person name="Dittami S.M."/>
            <person name="Doulbeau S."/>
            <person name="Elias M."/>
            <person name="Farnham G."/>
            <person name="Gachon C.M."/>
            <person name="Gschloessl B."/>
            <person name="Heesch S."/>
            <person name="Jabbari K."/>
            <person name="Jubin C."/>
            <person name="Kawai H."/>
            <person name="Kimura K."/>
            <person name="Kloareg B."/>
            <person name="Kupper F.C."/>
            <person name="Lang D."/>
            <person name="Le Bail A."/>
            <person name="Leblanc C."/>
            <person name="Lerouge P."/>
            <person name="Lohr M."/>
            <person name="Lopez P.J."/>
            <person name="Martens C."/>
            <person name="Maumus F."/>
            <person name="Michel G."/>
            <person name="Miranda-Saavedra D."/>
            <person name="Morales J."/>
            <person name="Moreau H."/>
            <person name="Motomura T."/>
            <person name="Nagasato C."/>
            <person name="Napoli C.A."/>
            <person name="Nelson D.R."/>
            <person name="Nyvall-Collen P."/>
            <person name="Peters A.F."/>
            <person name="Pommier C."/>
            <person name="Potin P."/>
            <person name="Poulain J."/>
            <person name="Quesneville H."/>
            <person name="Read B."/>
            <person name="Rensing S.A."/>
            <person name="Ritter A."/>
            <person name="Rousvoal S."/>
            <person name="Samanta M."/>
            <person name="Samson G."/>
            <person name="Schroeder D.C."/>
            <person name="Segurens B."/>
            <person name="Strittmatter M."/>
            <person name="Tonon T."/>
            <person name="Tregear J.W."/>
            <person name="Valentin K."/>
            <person name="von Dassow P."/>
            <person name="Yamagishi T."/>
            <person name="Van de Peer Y."/>
            <person name="Wincker P."/>
        </authorList>
    </citation>
    <scope>NUCLEOTIDE SEQUENCE [LARGE SCALE GENOMIC DNA]</scope>
    <source>
        <strain evidence="9">Ec32 / CCAP1310/4</strain>
    </source>
</reference>
<keyword evidence="9" id="KW-1185">Reference proteome</keyword>
<feature type="transmembrane region" description="Helical" evidence="7">
    <location>
        <begin position="7"/>
        <end position="25"/>
    </location>
</feature>
<dbReference type="Proteomes" id="UP000002630">
    <property type="component" value="Linkage Group LG22"/>
</dbReference>
<evidence type="ECO:0000313" key="9">
    <source>
        <dbReference type="Proteomes" id="UP000002630"/>
    </source>
</evidence>
<evidence type="ECO:0000256" key="1">
    <source>
        <dbReference type="ARBA" id="ARBA00004141"/>
    </source>
</evidence>
<evidence type="ECO:0000256" key="5">
    <source>
        <dbReference type="ARBA" id="ARBA00022989"/>
    </source>
</evidence>
<dbReference type="EMBL" id="FN648641">
    <property type="protein sequence ID" value="CBN77314.1"/>
    <property type="molecule type" value="Genomic_DNA"/>
</dbReference>
<sequence>MKIEDRVIPARFLVTLGHLVGVILISKTKSDNVYAGLSSDPTAAEVATANGHVNAALALAMVCFGLDFMSLFFGLSIFMMKRQHDRYQVTPAVSRARARQAVAGGAARGLPGALALLSMEEDIAASLAVHPLQRVVGTHGEWKNEK</sequence>
<evidence type="ECO:0000256" key="7">
    <source>
        <dbReference type="SAM" id="Phobius"/>
    </source>
</evidence>
<dbReference type="InterPro" id="IPR029248">
    <property type="entry name" value="TMEM107"/>
</dbReference>
<accession>D8LNF7</accession>
<protein>
    <recommendedName>
        <fullName evidence="2">Transmembrane protein 107</fullName>
    </recommendedName>
</protein>
<dbReference type="GO" id="GO:1905515">
    <property type="term" value="P:non-motile cilium assembly"/>
    <property type="evidence" value="ECO:0007669"/>
    <property type="project" value="TreeGrafter"/>
</dbReference>
<dbReference type="GO" id="GO:1904491">
    <property type="term" value="P:protein localization to ciliary transition zone"/>
    <property type="evidence" value="ECO:0007669"/>
    <property type="project" value="TreeGrafter"/>
</dbReference>
<dbReference type="Pfam" id="PF14995">
    <property type="entry name" value="TMEM107"/>
    <property type="match status" value="1"/>
</dbReference>
<dbReference type="EMBL" id="FN649747">
    <property type="protein sequence ID" value="CBN77314.1"/>
    <property type="molecule type" value="Genomic_DNA"/>
</dbReference>
<dbReference type="GO" id="GO:0016020">
    <property type="term" value="C:membrane"/>
    <property type="evidence" value="ECO:0007669"/>
    <property type="project" value="UniProtKB-SubCell"/>
</dbReference>
<keyword evidence="5 7" id="KW-1133">Transmembrane helix</keyword>
<comment type="subcellular location">
    <subcellularLocation>
        <location evidence="1">Membrane</location>
        <topology evidence="1">Multi-pass membrane protein</topology>
    </subcellularLocation>
</comment>
<dbReference type="OrthoDB" id="2114471at2759"/>
<evidence type="ECO:0000256" key="3">
    <source>
        <dbReference type="ARBA" id="ARBA00022692"/>
    </source>
</evidence>
<gene>
    <name evidence="8" type="ORF">Esi_0044_0112</name>
</gene>
<evidence type="ECO:0000256" key="6">
    <source>
        <dbReference type="ARBA" id="ARBA00023136"/>
    </source>
</evidence>
<dbReference type="PANTHER" id="PTHR34341">
    <property type="entry name" value="TRANSMEMBRANE PROTEIN 107"/>
    <property type="match status" value="1"/>
</dbReference>
<evidence type="ECO:0000256" key="2">
    <source>
        <dbReference type="ARBA" id="ARBA00015652"/>
    </source>
</evidence>
<keyword evidence="3 7" id="KW-0812">Transmembrane</keyword>